<accession>A0A8T0QYD5</accession>
<gene>
    <name evidence="1" type="ORF">PVAP13_6NG226503</name>
</gene>
<sequence length="152" mass="17294">MVQFGIGTYDGCDKFSAESFFLNMVLRHPKFQLSVDTQVVGFLDLLLMAVVSVGSFTQNFPDRSRMQRLYDLRMNMKCMFTNDQKVVAVKKPGGIYTPRPWGTFTFMPVLFYLTSALSRVLSSLFLMTTSKITPLPMSIHLTCAFEGLVWSF</sequence>
<dbReference type="AlphaFoldDB" id="A0A8T0QYD5"/>
<evidence type="ECO:0000313" key="1">
    <source>
        <dbReference type="EMBL" id="KAG2578312.1"/>
    </source>
</evidence>
<evidence type="ECO:0000313" key="2">
    <source>
        <dbReference type="Proteomes" id="UP000823388"/>
    </source>
</evidence>
<organism evidence="1 2">
    <name type="scientific">Panicum virgatum</name>
    <name type="common">Blackwell switchgrass</name>
    <dbReference type="NCBI Taxonomy" id="38727"/>
    <lineage>
        <taxon>Eukaryota</taxon>
        <taxon>Viridiplantae</taxon>
        <taxon>Streptophyta</taxon>
        <taxon>Embryophyta</taxon>
        <taxon>Tracheophyta</taxon>
        <taxon>Spermatophyta</taxon>
        <taxon>Magnoliopsida</taxon>
        <taxon>Liliopsida</taxon>
        <taxon>Poales</taxon>
        <taxon>Poaceae</taxon>
        <taxon>PACMAD clade</taxon>
        <taxon>Panicoideae</taxon>
        <taxon>Panicodae</taxon>
        <taxon>Paniceae</taxon>
        <taxon>Panicinae</taxon>
        <taxon>Panicum</taxon>
        <taxon>Panicum sect. Hiantes</taxon>
    </lineage>
</organism>
<dbReference type="Proteomes" id="UP000823388">
    <property type="component" value="Chromosome 6N"/>
</dbReference>
<comment type="caution">
    <text evidence="1">The sequence shown here is derived from an EMBL/GenBank/DDBJ whole genome shotgun (WGS) entry which is preliminary data.</text>
</comment>
<reference evidence="1 2" key="1">
    <citation type="submission" date="2020-05" db="EMBL/GenBank/DDBJ databases">
        <title>WGS assembly of Panicum virgatum.</title>
        <authorList>
            <person name="Lovell J.T."/>
            <person name="Jenkins J."/>
            <person name="Shu S."/>
            <person name="Juenger T.E."/>
            <person name="Schmutz J."/>
        </authorList>
    </citation>
    <scope>NUCLEOTIDE SEQUENCE [LARGE SCALE GENOMIC DNA]</scope>
    <source>
        <strain evidence="2">cv. AP13</strain>
    </source>
</reference>
<keyword evidence="2" id="KW-1185">Reference proteome</keyword>
<protein>
    <submittedName>
        <fullName evidence="1">Uncharacterized protein</fullName>
    </submittedName>
</protein>
<name>A0A8T0QYD5_PANVG</name>
<proteinExistence type="predicted"/>
<dbReference type="EMBL" id="CM029048">
    <property type="protein sequence ID" value="KAG2578312.1"/>
    <property type="molecule type" value="Genomic_DNA"/>
</dbReference>